<dbReference type="EMBL" id="JAABOA010004306">
    <property type="protein sequence ID" value="KAF9577839.1"/>
    <property type="molecule type" value="Genomic_DNA"/>
</dbReference>
<accession>A0A9P6KA48</accession>
<evidence type="ECO:0000313" key="5">
    <source>
        <dbReference type="EMBL" id="KAF9577839.1"/>
    </source>
</evidence>
<dbReference type="PANTHER" id="PTHR46093">
    <property type="entry name" value="ACYL-COA-BINDING DOMAIN-CONTAINING PROTEIN 5"/>
    <property type="match status" value="1"/>
</dbReference>
<keyword evidence="4" id="KW-0472">Membrane</keyword>
<name>A0A9P6KA48_9FUNG</name>
<feature type="transmembrane region" description="Helical" evidence="4">
    <location>
        <begin position="279"/>
        <end position="305"/>
    </location>
</feature>
<keyword evidence="6" id="KW-1185">Reference proteome</keyword>
<feature type="compositionally biased region" description="Gly residues" evidence="3">
    <location>
        <begin position="334"/>
        <end position="343"/>
    </location>
</feature>
<sequence>MCVLKAAWADRRRAIFLTDPKTGAIWYIGGTSTSGIMTNEIDQFQNEAWNTNLATIDGDNNSIDNGNSNASGAPTATVMNRFSGNTAHYHEGRIYIFGGLTMDPASSARSYQSFQNLPWINVTTSTPVIGTQLTLKGGPPQRQYHCSVITSSKKVIIYGGHDSNMNKTFNDIWSLDLITLTWSQIAVKNESRPRYGHNCNLVGANMIVYGGRATKENGTEYGYQDVQVFDIVQADWMQVYNPKLDPTPVSKPVPGGVGDPGNHGGGSDQLGHEGTGRKLSLGAIVGIAVAVVVILGSILVGIWIYRRRQRQIIAREKEMIQMGDSETGNAHGAIGRGSSGGRRSGSHKGQHQRRSRSHRQLPGHPNNPYRVSASSPLSYSGSTRLNSGNPGDRGSGTLGASGFDSASNTPGPNYMTIGGEEVLDGDQYPYPHRASAALS</sequence>
<keyword evidence="4" id="KW-0812">Transmembrane</keyword>
<evidence type="ECO:0000313" key="6">
    <source>
        <dbReference type="Proteomes" id="UP000780801"/>
    </source>
</evidence>
<feature type="region of interest" description="Disordered" evidence="3">
    <location>
        <begin position="245"/>
        <end position="273"/>
    </location>
</feature>
<protein>
    <submittedName>
        <fullName evidence="5">F-box only protein 42</fullName>
    </submittedName>
</protein>
<dbReference type="SUPFAM" id="SSF117281">
    <property type="entry name" value="Kelch motif"/>
    <property type="match status" value="1"/>
</dbReference>
<evidence type="ECO:0000256" key="3">
    <source>
        <dbReference type="SAM" id="MobiDB-lite"/>
    </source>
</evidence>
<feature type="compositionally biased region" description="Gly residues" evidence="3">
    <location>
        <begin position="255"/>
        <end position="268"/>
    </location>
</feature>
<feature type="non-terminal residue" evidence="5">
    <location>
        <position position="1"/>
    </location>
</feature>
<reference evidence="5" key="1">
    <citation type="journal article" date="2020" name="Fungal Divers.">
        <title>Resolving the Mortierellaceae phylogeny through synthesis of multi-gene phylogenetics and phylogenomics.</title>
        <authorList>
            <person name="Vandepol N."/>
            <person name="Liber J."/>
            <person name="Desiro A."/>
            <person name="Na H."/>
            <person name="Kennedy M."/>
            <person name="Barry K."/>
            <person name="Grigoriev I.V."/>
            <person name="Miller A.N."/>
            <person name="O'Donnell K."/>
            <person name="Stajich J.E."/>
            <person name="Bonito G."/>
        </authorList>
    </citation>
    <scope>NUCLEOTIDE SEQUENCE</scope>
    <source>
        <strain evidence="5">KOD1015</strain>
    </source>
</reference>
<gene>
    <name evidence="5" type="primary">FBXO42</name>
    <name evidence="5" type="ORF">BGW38_006698</name>
</gene>
<organism evidence="5 6">
    <name type="scientific">Lunasporangiospora selenospora</name>
    <dbReference type="NCBI Taxonomy" id="979761"/>
    <lineage>
        <taxon>Eukaryota</taxon>
        <taxon>Fungi</taxon>
        <taxon>Fungi incertae sedis</taxon>
        <taxon>Mucoromycota</taxon>
        <taxon>Mortierellomycotina</taxon>
        <taxon>Mortierellomycetes</taxon>
        <taxon>Mortierellales</taxon>
        <taxon>Mortierellaceae</taxon>
        <taxon>Lunasporangiospora</taxon>
    </lineage>
</organism>
<keyword evidence="1" id="KW-0880">Kelch repeat</keyword>
<evidence type="ECO:0000256" key="1">
    <source>
        <dbReference type="ARBA" id="ARBA00022441"/>
    </source>
</evidence>
<feature type="compositionally biased region" description="Polar residues" evidence="3">
    <location>
        <begin position="372"/>
        <end position="389"/>
    </location>
</feature>
<keyword evidence="4" id="KW-1133">Transmembrane helix</keyword>
<feature type="region of interest" description="Disordered" evidence="3">
    <location>
        <begin position="323"/>
        <end position="439"/>
    </location>
</feature>
<dbReference type="InterPro" id="IPR015915">
    <property type="entry name" value="Kelch-typ_b-propeller"/>
</dbReference>
<dbReference type="PANTHER" id="PTHR46093:SF18">
    <property type="entry name" value="FIBRONECTIN TYPE-III DOMAIN-CONTAINING PROTEIN"/>
    <property type="match status" value="1"/>
</dbReference>
<dbReference type="Gene3D" id="2.120.10.80">
    <property type="entry name" value="Kelch-type beta propeller"/>
    <property type="match status" value="1"/>
</dbReference>
<evidence type="ECO:0000256" key="4">
    <source>
        <dbReference type="SAM" id="Phobius"/>
    </source>
</evidence>
<proteinExistence type="predicted"/>
<feature type="compositionally biased region" description="Basic residues" evidence="3">
    <location>
        <begin position="344"/>
        <end position="361"/>
    </location>
</feature>
<keyword evidence="2" id="KW-0677">Repeat</keyword>
<comment type="caution">
    <text evidence="5">The sequence shown here is derived from an EMBL/GenBank/DDBJ whole genome shotgun (WGS) entry which is preliminary data.</text>
</comment>
<dbReference type="Pfam" id="PF24681">
    <property type="entry name" value="Kelch_KLHDC2_KLHL20_DRC7"/>
    <property type="match status" value="1"/>
</dbReference>
<dbReference type="OrthoDB" id="10251809at2759"/>
<evidence type="ECO:0000256" key="2">
    <source>
        <dbReference type="ARBA" id="ARBA00022737"/>
    </source>
</evidence>
<dbReference type="Proteomes" id="UP000780801">
    <property type="component" value="Unassembled WGS sequence"/>
</dbReference>
<dbReference type="AlphaFoldDB" id="A0A9P6KA48"/>